<dbReference type="SUPFAM" id="SSF50447">
    <property type="entry name" value="Translation proteins"/>
    <property type="match status" value="1"/>
</dbReference>
<comment type="subcellular location">
    <subcellularLocation>
        <location evidence="1">Cytoplasm</location>
    </subcellularLocation>
</comment>
<evidence type="ECO:0000313" key="11">
    <source>
        <dbReference type="Proteomes" id="UP000823868"/>
    </source>
</evidence>
<dbReference type="InterPro" id="IPR009001">
    <property type="entry name" value="Transl_elong_EF1A/Init_IF2_C"/>
</dbReference>
<dbReference type="InterPro" id="IPR000795">
    <property type="entry name" value="T_Tr_GTP-bd_dom"/>
</dbReference>
<evidence type="ECO:0000256" key="5">
    <source>
        <dbReference type="ARBA" id="ARBA00022917"/>
    </source>
</evidence>
<keyword evidence="4" id="KW-0547">Nucleotide-binding</keyword>
<dbReference type="InterPro" id="IPR036388">
    <property type="entry name" value="WH-like_DNA-bd_sf"/>
</dbReference>
<accession>A0A9D2BZ01</accession>
<keyword evidence="3" id="KW-0963">Cytoplasm</keyword>
<dbReference type="InterPro" id="IPR004161">
    <property type="entry name" value="EFTu-like_2"/>
</dbReference>
<dbReference type="SUPFAM" id="SSF52540">
    <property type="entry name" value="P-loop containing nucleoside triphosphate hydrolases"/>
    <property type="match status" value="1"/>
</dbReference>
<evidence type="ECO:0000256" key="6">
    <source>
        <dbReference type="ARBA" id="ARBA00023134"/>
    </source>
</evidence>
<keyword evidence="6" id="KW-0342">GTP-binding</keyword>
<dbReference type="PANTHER" id="PTHR43721">
    <property type="entry name" value="ELONGATION FACTOR TU-RELATED"/>
    <property type="match status" value="1"/>
</dbReference>
<dbReference type="GO" id="GO:0003924">
    <property type="term" value="F:GTPase activity"/>
    <property type="evidence" value="ECO:0007669"/>
    <property type="project" value="InterPro"/>
</dbReference>
<dbReference type="Pfam" id="PF09107">
    <property type="entry name" value="WHD_3rd_SelB"/>
    <property type="match status" value="1"/>
</dbReference>
<evidence type="ECO:0000256" key="7">
    <source>
        <dbReference type="ARBA" id="ARBA00025526"/>
    </source>
</evidence>
<dbReference type="Gene3D" id="2.40.30.10">
    <property type="entry name" value="Translation factors"/>
    <property type="match status" value="1"/>
</dbReference>
<dbReference type="Pfam" id="PF00009">
    <property type="entry name" value="GTP_EFTU"/>
    <property type="match status" value="1"/>
</dbReference>
<evidence type="ECO:0000256" key="2">
    <source>
        <dbReference type="ARBA" id="ARBA00015953"/>
    </source>
</evidence>
<dbReference type="Gene3D" id="1.10.10.2770">
    <property type="match status" value="1"/>
</dbReference>
<dbReference type="Gene3D" id="3.40.50.300">
    <property type="entry name" value="P-loop containing nucleotide triphosphate hydrolases"/>
    <property type="match status" value="1"/>
</dbReference>
<organism evidence="10 11">
    <name type="scientific">Candidatus Flavonifractor merdigallinarum</name>
    <dbReference type="NCBI Taxonomy" id="2838589"/>
    <lineage>
        <taxon>Bacteria</taxon>
        <taxon>Bacillati</taxon>
        <taxon>Bacillota</taxon>
        <taxon>Clostridia</taxon>
        <taxon>Eubacteriales</taxon>
        <taxon>Oscillospiraceae</taxon>
        <taxon>Flavonifractor</taxon>
    </lineage>
</organism>
<comment type="caution">
    <text evidence="10">The sequence shown here is derived from an EMBL/GenBank/DDBJ whole genome shotgun (WGS) entry which is preliminary data.</text>
</comment>
<dbReference type="Proteomes" id="UP000823868">
    <property type="component" value="Unassembled WGS sequence"/>
</dbReference>
<comment type="function">
    <text evidence="7">Translation factor necessary for the incorporation of selenocysteine into proteins. It probably replaces EF-Tu for the insertion of selenocysteine directed by the UGA codon. SelB binds GTP and GDP.</text>
</comment>
<keyword evidence="5" id="KW-0648">Protein biosynthesis</keyword>
<evidence type="ECO:0000313" key="10">
    <source>
        <dbReference type="EMBL" id="HIY20960.1"/>
    </source>
</evidence>
<name>A0A9D2BZ01_9FIRM</name>
<dbReference type="CDD" id="cd03696">
    <property type="entry name" value="SelB_II"/>
    <property type="match status" value="1"/>
</dbReference>
<dbReference type="InterPro" id="IPR015191">
    <property type="entry name" value="SelB_WHD4"/>
</dbReference>
<dbReference type="NCBIfam" id="TIGR00231">
    <property type="entry name" value="small_GTP"/>
    <property type="match status" value="1"/>
</dbReference>
<dbReference type="NCBIfam" id="TIGR00475">
    <property type="entry name" value="selB"/>
    <property type="match status" value="1"/>
</dbReference>
<protein>
    <recommendedName>
        <fullName evidence="2">Selenocysteine-specific elongation factor</fullName>
    </recommendedName>
    <alternativeName>
        <fullName evidence="8">SelB translation factor</fullName>
    </alternativeName>
</protein>
<dbReference type="InterPro" id="IPR057335">
    <property type="entry name" value="Beta-barrel_SelB"/>
</dbReference>
<dbReference type="EMBL" id="DXDX01000063">
    <property type="protein sequence ID" value="HIY20960.1"/>
    <property type="molecule type" value="Genomic_DNA"/>
</dbReference>
<dbReference type="InterPro" id="IPR009000">
    <property type="entry name" value="Transl_B-barrel_sf"/>
</dbReference>
<dbReference type="CDD" id="cd15491">
    <property type="entry name" value="selB_III"/>
    <property type="match status" value="1"/>
</dbReference>
<dbReference type="Gene3D" id="1.10.10.10">
    <property type="entry name" value="Winged helix-like DNA-binding domain superfamily/Winged helix DNA-binding domain"/>
    <property type="match status" value="1"/>
</dbReference>
<proteinExistence type="predicted"/>
<dbReference type="GO" id="GO:0001514">
    <property type="term" value="P:selenocysteine incorporation"/>
    <property type="evidence" value="ECO:0007669"/>
    <property type="project" value="InterPro"/>
</dbReference>
<dbReference type="InterPro" id="IPR015190">
    <property type="entry name" value="Elong_fac_SelB-wing-hlx_typ-2"/>
</dbReference>
<dbReference type="PANTHER" id="PTHR43721:SF22">
    <property type="entry name" value="ELONGATION FACTOR TU, MITOCHONDRIAL"/>
    <property type="match status" value="1"/>
</dbReference>
<dbReference type="PROSITE" id="PS51722">
    <property type="entry name" value="G_TR_2"/>
    <property type="match status" value="1"/>
</dbReference>
<dbReference type="InterPro" id="IPR004535">
    <property type="entry name" value="Transl_elong_SelB"/>
</dbReference>
<dbReference type="Pfam" id="PF09106">
    <property type="entry name" value="WHD_2nd_SelB"/>
    <property type="match status" value="1"/>
</dbReference>
<evidence type="ECO:0000256" key="1">
    <source>
        <dbReference type="ARBA" id="ARBA00004496"/>
    </source>
</evidence>
<dbReference type="GO" id="GO:0003723">
    <property type="term" value="F:RNA binding"/>
    <property type="evidence" value="ECO:0007669"/>
    <property type="project" value="InterPro"/>
</dbReference>
<evidence type="ECO:0000259" key="9">
    <source>
        <dbReference type="PROSITE" id="PS51722"/>
    </source>
</evidence>
<dbReference type="InterPro" id="IPR050055">
    <property type="entry name" value="EF-Tu_GTPase"/>
</dbReference>
<dbReference type="InterPro" id="IPR031157">
    <property type="entry name" value="G_TR_CS"/>
</dbReference>
<evidence type="ECO:0000256" key="3">
    <source>
        <dbReference type="ARBA" id="ARBA00022490"/>
    </source>
</evidence>
<dbReference type="SUPFAM" id="SSF46785">
    <property type="entry name" value="Winged helix' DNA-binding domain"/>
    <property type="match status" value="2"/>
</dbReference>
<reference evidence="10" key="2">
    <citation type="submission" date="2021-04" db="EMBL/GenBank/DDBJ databases">
        <authorList>
            <person name="Gilroy R."/>
        </authorList>
    </citation>
    <scope>NUCLEOTIDE SEQUENCE</scope>
    <source>
        <strain evidence="10">ChiBcec16_6824</strain>
    </source>
</reference>
<dbReference type="GO" id="GO:0005525">
    <property type="term" value="F:GTP binding"/>
    <property type="evidence" value="ECO:0007669"/>
    <property type="project" value="UniProtKB-KW"/>
</dbReference>
<evidence type="ECO:0000256" key="4">
    <source>
        <dbReference type="ARBA" id="ARBA00022741"/>
    </source>
</evidence>
<dbReference type="Pfam" id="PF03144">
    <property type="entry name" value="GTP_EFTU_D2"/>
    <property type="match status" value="1"/>
</dbReference>
<dbReference type="AlphaFoldDB" id="A0A9D2BZ01"/>
<reference evidence="10" key="1">
    <citation type="journal article" date="2021" name="PeerJ">
        <title>Extensive microbial diversity within the chicken gut microbiome revealed by metagenomics and culture.</title>
        <authorList>
            <person name="Gilroy R."/>
            <person name="Ravi A."/>
            <person name="Getino M."/>
            <person name="Pursley I."/>
            <person name="Horton D.L."/>
            <person name="Alikhan N.F."/>
            <person name="Baker D."/>
            <person name="Gharbi K."/>
            <person name="Hall N."/>
            <person name="Watson M."/>
            <person name="Adriaenssens E.M."/>
            <person name="Foster-Nyarko E."/>
            <person name="Jarju S."/>
            <person name="Secka A."/>
            <person name="Antonio M."/>
            <person name="Oren A."/>
            <person name="Chaudhuri R.R."/>
            <person name="La Ragione R."/>
            <person name="Hildebrand F."/>
            <person name="Pallen M.J."/>
        </authorList>
    </citation>
    <scope>NUCLEOTIDE SEQUENCE</scope>
    <source>
        <strain evidence="10">ChiBcec16_6824</strain>
    </source>
</reference>
<dbReference type="PROSITE" id="PS00301">
    <property type="entry name" value="G_TR_1"/>
    <property type="match status" value="1"/>
</dbReference>
<dbReference type="InterPro" id="IPR027417">
    <property type="entry name" value="P-loop_NTPase"/>
</dbReference>
<feature type="domain" description="Tr-type G" evidence="9">
    <location>
        <begin position="1"/>
        <end position="174"/>
    </location>
</feature>
<dbReference type="InterPro" id="IPR005225">
    <property type="entry name" value="Small_GTP-bd"/>
</dbReference>
<sequence>MKHIIIGTAGHVDHGKTCLTRALTGVDTDRLKEEQKRGITIEIGFAQLTLPNGQTASIIDVPGHEKFIRNMLVGASGMDVVLMVIAADEGFMPQTREHLGILSLLGVQNGIIVVTKADMVDEEWLEAIEEEARETVQGTFLQNAPIIAVSSYTGQGIEELKALIVKLVEGAEQRNQDRPFRLPVDRVFSVDGFGTVVTGTLIEGSMKLGEEVSIYPSEKKARIRGLQTHDKAEERASAGMRVAVNLSGIDKADIKRGDTIAKPGSMVLSRQMDVQLTVLKDSPYPIKNDTQLHFHHSSRELVCKCVVLGKDQLEAGETGYAQLRFQEDVAVKNGDHYVVRFFSPLVTVGGGVILNAAPGRHKRNDPAVLEGLAARASGSSEKQVLEALRQAGTTLPKHHDLAKHAGLTDAELTESITPMLEGGSVVELVGRYISHEALEGLWEKCLKFLGDYHKAQPLQPGMNRGEFRGKLLPTASPAAIDALIDYFAEHRGLRIEGPTVALPDFQVVWNSFYTGLKEELLDLYGKAGLAPENLDDIVAGFGKKQDGARQVVQRLFYDGDLVPLNAQIVLRKDFYRQAADTLISLFEQKPQLSLAEFRDALGISRKYALALLEFWDSEGFTKKEGDSRVLLKKP</sequence>
<keyword evidence="10" id="KW-0251">Elongation factor</keyword>
<dbReference type="SUPFAM" id="SSF50465">
    <property type="entry name" value="EF-Tu/eEF-1alpha/eIF2-gamma C-terminal domain"/>
    <property type="match status" value="1"/>
</dbReference>
<dbReference type="CDD" id="cd04171">
    <property type="entry name" value="SelB"/>
    <property type="match status" value="1"/>
</dbReference>
<dbReference type="GO" id="GO:0003746">
    <property type="term" value="F:translation elongation factor activity"/>
    <property type="evidence" value="ECO:0007669"/>
    <property type="project" value="UniProtKB-KW"/>
</dbReference>
<dbReference type="PRINTS" id="PR00315">
    <property type="entry name" value="ELONGATNFCT"/>
</dbReference>
<evidence type="ECO:0000256" key="8">
    <source>
        <dbReference type="ARBA" id="ARBA00031615"/>
    </source>
</evidence>
<dbReference type="InterPro" id="IPR036390">
    <property type="entry name" value="WH_DNA-bd_sf"/>
</dbReference>
<dbReference type="Pfam" id="PF25461">
    <property type="entry name" value="Beta-barrel_SelB"/>
    <property type="match status" value="1"/>
</dbReference>
<dbReference type="GO" id="GO:0005829">
    <property type="term" value="C:cytosol"/>
    <property type="evidence" value="ECO:0007669"/>
    <property type="project" value="TreeGrafter"/>
</dbReference>
<gene>
    <name evidence="10" type="primary">selB</name>
    <name evidence="10" type="ORF">H9841_03535</name>
</gene>